<dbReference type="AlphaFoldDB" id="A0A8J3BUE8"/>
<organism evidence="1 2">
    <name type="scientific">Pilimelia terevasa</name>
    <dbReference type="NCBI Taxonomy" id="53372"/>
    <lineage>
        <taxon>Bacteria</taxon>
        <taxon>Bacillati</taxon>
        <taxon>Actinomycetota</taxon>
        <taxon>Actinomycetes</taxon>
        <taxon>Micromonosporales</taxon>
        <taxon>Micromonosporaceae</taxon>
        <taxon>Pilimelia</taxon>
    </lineage>
</organism>
<evidence type="ECO:0000313" key="2">
    <source>
        <dbReference type="Proteomes" id="UP000662200"/>
    </source>
</evidence>
<accession>A0A8J3BUE8</accession>
<reference evidence="1" key="1">
    <citation type="journal article" date="2014" name="Int. J. Syst. Evol. Microbiol.">
        <title>Complete genome sequence of Corynebacterium casei LMG S-19264T (=DSM 44701T), isolated from a smear-ripened cheese.</title>
        <authorList>
            <consortium name="US DOE Joint Genome Institute (JGI-PGF)"/>
            <person name="Walter F."/>
            <person name="Albersmeier A."/>
            <person name="Kalinowski J."/>
            <person name="Ruckert C."/>
        </authorList>
    </citation>
    <scope>NUCLEOTIDE SEQUENCE</scope>
    <source>
        <strain evidence="1">JCM 3091</strain>
    </source>
</reference>
<evidence type="ECO:0000313" key="1">
    <source>
        <dbReference type="EMBL" id="GGK43973.1"/>
    </source>
</evidence>
<keyword evidence="2" id="KW-1185">Reference proteome</keyword>
<dbReference type="Proteomes" id="UP000662200">
    <property type="component" value="Unassembled WGS sequence"/>
</dbReference>
<name>A0A8J3BUE8_9ACTN</name>
<sequence length="64" mass="6780">MPAVTVQDIRTLPRLPDAAGGALRPVQGVTTAPSGLEGEGFPVRRAFAGVDLRALDPFIHRSRT</sequence>
<protein>
    <submittedName>
        <fullName evidence="1">Uncharacterized protein</fullName>
    </submittedName>
</protein>
<comment type="caution">
    <text evidence="1">The sequence shown here is derived from an EMBL/GenBank/DDBJ whole genome shotgun (WGS) entry which is preliminary data.</text>
</comment>
<dbReference type="EMBL" id="BMQC01000029">
    <property type="protein sequence ID" value="GGK43973.1"/>
    <property type="molecule type" value="Genomic_DNA"/>
</dbReference>
<reference evidence="1" key="2">
    <citation type="submission" date="2020-09" db="EMBL/GenBank/DDBJ databases">
        <authorList>
            <person name="Sun Q."/>
            <person name="Ohkuma M."/>
        </authorList>
    </citation>
    <scope>NUCLEOTIDE SEQUENCE</scope>
    <source>
        <strain evidence="1">JCM 3091</strain>
    </source>
</reference>
<proteinExistence type="predicted"/>
<gene>
    <name evidence="1" type="ORF">GCM10010124_41050</name>
</gene>